<feature type="non-terminal residue" evidence="4">
    <location>
        <position position="1"/>
    </location>
</feature>
<protein>
    <recommendedName>
        <fullName evidence="3">MSP domain-containing protein</fullName>
    </recommendedName>
</protein>
<feature type="compositionally biased region" description="Basic and acidic residues" evidence="2">
    <location>
        <begin position="227"/>
        <end position="246"/>
    </location>
</feature>
<evidence type="ECO:0000259" key="3">
    <source>
        <dbReference type="Pfam" id="PF00635"/>
    </source>
</evidence>
<dbReference type="PANTHER" id="PTHR22947:SF39">
    <property type="entry name" value="MSP DOMAIN-CONTAINING PROTEIN"/>
    <property type="match status" value="1"/>
</dbReference>
<evidence type="ECO:0000313" key="5">
    <source>
        <dbReference type="Proteomes" id="UP001328107"/>
    </source>
</evidence>
<keyword evidence="5" id="KW-1185">Reference proteome</keyword>
<dbReference type="AlphaFoldDB" id="A0AAN4ZDG0"/>
<accession>A0AAN4ZDG0</accession>
<evidence type="ECO:0000256" key="2">
    <source>
        <dbReference type="SAM" id="MobiDB-lite"/>
    </source>
</evidence>
<feature type="compositionally biased region" description="Basic and acidic residues" evidence="2">
    <location>
        <begin position="257"/>
        <end position="268"/>
    </location>
</feature>
<dbReference type="InterPro" id="IPR008962">
    <property type="entry name" value="PapD-like_sf"/>
</dbReference>
<dbReference type="Gene3D" id="2.60.40.10">
    <property type="entry name" value="Immunoglobulins"/>
    <property type="match status" value="1"/>
</dbReference>
<organism evidence="4 5">
    <name type="scientific">Pristionchus mayeri</name>
    <dbReference type="NCBI Taxonomy" id="1317129"/>
    <lineage>
        <taxon>Eukaryota</taxon>
        <taxon>Metazoa</taxon>
        <taxon>Ecdysozoa</taxon>
        <taxon>Nematoda</taxon>
        <taxon>Chromadorea</taxon>
        <taxon>Rhabditida</taxon>
        <taxon>Rhabditina</taxon>
        <taxon>Diplogasteromorpha</taxon>
        <taxon>Diplogasteroidea</taxon>
        <taxon>Neodiplogasteridae</taxon>
        <taxon>Pristionchus</taxon>
    </lineage>
</organism>
<evidence type="ECO:0000313" key="4">
    <source>
        <dbReference type="EMBL" id="GMR38776.1"/>
    </source>
</evidence>
<dbReference type="InterPro" id="IPR013783">
    <property type="entry name" value="Ig-like_fold"/>
</dbReference>
<dbReference type="PANTHER" id="PTHR22947">
    <property type="entry name" value="MAJOR SPERM PROTEIN"/>
    <property type="match status" value="1"/>
</dbReference>
<name>A0AAN4ZDG0_9BILA</name>
<reference evidence="5" key="1">
    <citation type="submission" date="2022-10" db="EMBL/GenBank/DDBJ databases">
        <title>Genome assembly of Pristionchus species.</title>
        <authorList>
            <person name="Yoshida K."/>
            <person name="Sommer R.J."/>
        </authorList>
    </citation>
    <scope>NUCLEOTIDE SEQUENCE [LARGE SCALE GENOMIC DNA]</scope>
    <source>
        <strain evidence="5">RS5460</strain>
    </source>
</reference>
<dbReference type="InterPro" id="IPR000535">
    <property type="entry name" value="MSP_dom"/>
</dbReference>
<gene>
    <name evidence="4" type="ORF">PMAYCL1PPCAC_08971</name>
</gene>
<dbReference type="Proteomes" id="UP001328107">
    <property type="component" value="Unassembled WGS sequence"/>
</dbReference>
<feature type="coiled-coil region" evidence="1">
    <location>
        <begin position="101"/>
        <end position="139"/>
    </location>
</feature>
<comment type="caution">
    <text evidence="4">The sequence shown here is derived from an EMBL/GenBank/DDBJ whole genome shotgun (WGS) entry which is preliminary data.</text>
</comment>
<dbReference type="SUPFAM" id="SSF49354">
    <property type="entry name" value="PapD-like"/>
    <property type="match status" value="1"/>
</dbReference>
<dbReference type="Pfam" id="PF00635">
    <property type="entry name" value="Motile_Sperm"/>
    <property type="match status" value="1"/>
</dbReference>
<evidence type="ECO:0000256" key="1">
    <source>
        <dbReference type="SAM" id="Coils"/>
    </source>
</evidence>
<feature type="region of interest" description="Disordered" evidence="2">
    <location>
        <begin position="227"/>
        <end position="282"/>
    </location>
</feature>
<feature type="non-terminal residue" evidence="4">
    <location>
        <position position="282"/>
    </location>
</feature>
<dbReference type="InterPro" id="IPR051774">
    <property type="entry name" value="Sperm-specific_class_P"/>
</dbReference>
<feature type="domain" description="MSP" evidence="3">
    <location>
        <begin position="150"/>
        <end position="240"/>
    </location>
</feature>
<sequence>ERKWDVTLVDQALSVLSISDRFCMKYVQERVLPYLMAHKFDSDKDLRVAALKKCFDLAARWRDDGEFVCWIFENCRTVAELYEVTQSCGTALSPHHMTTFCENLMMKHSSEIEEKEELIEELLKKNADLEARISQLIGRLGQSDTLVVLPLSATFPAAGGTSTHTLVNSADYKKCVVQVRYSVSISSGFIEAGDSVQLEITRNAPLAGSDRAHKLCIKFAPASEHATDARKDFESKTHTNESRQLEEPPQAQHKPARGSEDSWSREAQRGSTRQVQRGRVHF</sequence>
<keyword evidence="1" id="KW-0175">Coiled coil</keyword>
<dbReference type="EMBL" id="BTRK01000002">
    <property type="protein sequence ID" value="GMR38776.1"/>
    <property type="molecule type" value="Genomic_DNA"/>
</dbReference>
<proteinExistence type="predicted"/>